<accession>A0A9P7EEP6</accession>
<organism evidence="3 4">
    <name type="scientific">Suillus subaureus</name>
    <dbReference type="NCBI Taxonomy" id="48587"/>
    <lineage>
        <taxon>Eukaryota</taxon>
        <taxon>Fungi</taxon>
        <taxon>Dikarya</taxon>
        <taxon>Basidiomycota</taxon>
        <taxon>Agaricomycotina</taxon>
        <taxon>Agaricomycetes</taxon>
        <taxon>Agaricomycetidae</taxon>
        <taxon>Boletales</taxon>
        <taxon>Suillineae</taxon>
        <taxon>Suillaceae</taxon>
        <taxon>Suillus</taxon>
    </lineage>
</organism>
<feature type="domain" description="Nephrocystin 3-like N-terminal" evidence="2">
    <location>
        <begin position="14"/>
        <end position="116"/>
    </location>
</feature>
<evidence type="ECO:0000313" key="3">
    <source>
        <dbReference type="EMBL" id="KAG1819552.1"/>
    </source>
</evidence>
<dbReference type="GeneID" id="64633776"/>
<name>A0A9P7EEP6_9AGAM</name>
<proteinExistence type="predicted"/>
<protein>
    <recommendedName>
        <fullName evidence="2">Nephrocystin 3-like N-terminal domain-containing protein</fullName>
    </recommendedName>
</protein>
<dbReference type="RefSeq" id="XP_041195087.1">
    <property type="nucleotide sequence ID" value="XM_041339760.1"/>
</dbReference>
<dbReference type="InterPro" id="IPR056884">
    <property type="entry name" value="NPHP3-like_N"/>
</dbReference>
<dbReference type="AlphaFoldDB" id="A0A9P7EEP6"/>
<evidence type="ECO:0000259" key="2">
    <source>
        <dbReference type="Pfam" id="PF24883"/>
    </source>
</evidence>
<evidence type="ECO:0000313" key="4">
    <source>
        <dbReference type="Proteomes" id="UP000807769"/>
    </source>
</evidence>
<gene>
    <name evidence="3" type="ORF">BJ212DRAFT_1478783</name>
</gene>
<comment type="caution">
    <text evidence="3">The sequence shown here is derived from an EMBL/GenBank/DDBJ whole genome shotgun (WGS) entry which is preliminary data.</text>
</comment>
<dbReference type="Pfam" id="PF24883">
    <property type="entry name" value="NPHP3_N"/>
    <property type="match status" value="1"/>
</dbReference>
<sequence length="402" mass="44410">MTEEMKVEMWLSGTFFFLHKHTKCHTTGYFFMMLAYQLAINFPSIQLDMNRAILKDPSLLDPDKSLCKQMEGLFLQPLQKLQSRLCECPPLMFIVDALDECTHKSLNEYLSESRDEGESKSELTELISLLAQALHDPDLPLIHILVMSHSEAHICEAMQSEDVRPLLCKIPVKILGEGVAATISLDGVDVDEDINCFLEHSFGTEVYELYDHILSTCTDLKWAYLHLSIVATLMDPLPISQMSELLSPGQGRDVEKVLVQLQSVIDVPPNSSLPTNIYHSSIRDYVPHCSNSSLYITSPHSLLTHSSLHLMVQELPGPSALLDVLSVLKQQTIGANASACSSPMALGKLQFRVTILARNSGWACLAGYSGWAYLAADSRRKGLVADSDGTKLAGPLQPADPA</sequence>
<dbReference type="EMBL" id="JABBWG010000009">
    <property type="protein sequence ID" value="KAG1819552.1"/>
    <property type="molecule type" value="Genomic_DNA"/>
</dbReference>
<evidence type="ECO:0000256" key="1">
    <source>
        <dbReference type="ARBA" id="ARBA00022737"/>
    </source>
</evidence>
<keyword evidence="1" id="KW-0677">Repeat</keyword>
<dbReference type="OrthoDB" id="4760524at2759"/>
<keyword evidence="4" id="KW-1185">Reference proteome</keyword>
<dbReference type="Proteomes" id="UP000807769">
    <property type="component" value="Unassembled WGS sequence"/>
</dbReference>
<reference evidence="3" key="1">
    <citation type="journal article" date="2020" name="New Phytol.">
        <title>Comparative genomics reveals dynamic genome evolution in host specialist ectomycorrhizal fungi.</title>
        <authorList>
            <person name="Lofgren L.A."/>
            <person name="Nguyen N.H."/>
            <person name="Vilgalys R."/>
            <person name="Ruytinx J."/>
            <person name="Liao H.L."/>
            <person name="Branco S."/>
            <person name="Kuo A."/>
            <person name="LaButti K."/>
            <person name="Lipzen A."/>
            <person name="Andreopoulos W."/>
            <person name="Pangilinan J."/>
            <person name="Riley R."/>
            <person name="Hundley H."/>
            <person name="Na H."/>
            <person name="Barry K."/>
            <person name="Grigoriev I.V."/>
            <person name="Stajich J.E."/>
            <person name="Kennedy P.G."/>
        </authorList>
    </citation>
    <scope>NUCLEOTIDE SEQUENCE</scope>
    <source>
        <strain evidence="3">MN1</strain>
    </source>
</reference>